<sequence>MRSRIVHPIASTRLPIDILLCILHHCDFSTIIQFSMTSKKSQSMVHQTTSLQLCIELDVNGLEIVKQSLKPGVTYAVILEELKDYRDAWLSFSFGPRLSLQQPATNSVLSHRSGQCHGEAYFKPFRVPEVGEDTNQRYPFNRIRLTDFRSPTNSDLPLDFKRSFRNFIADAKQDLIVLIDHEDVSFTQVDIHLNHISTAEAHSLARSPTLTVRFEELDEEPDFHYGGAWIMGHILVVRFTPASRKNRRICDNIAIWDWQSGLFLGRIISETNSIKPTFIDKNTLLFLAHTSELSSSSEPAQNQVALLVYHIPTALAVSAQEPQIADCYMPSCPSLRPTLIFELPRLDPNYRVLRPIFWDTLAGPGDLACQRSAQVVHSCVKTVALSLCVANKHPSNSESEHISPIRYSIFLSTDSILDHLSKNRSEDTVTIDWSDWGTTATRWFMDRNWLSDTAKIHGSTHLVTCYNLIKNGVLVTSYIREFNPQIIKRHTSNVLDQDEREKVLQGEGFCVDPTDPIRIVGNDTKTVVCIGFEQPVESTLPYMIVYRERSTLPSTGWYIHSDYLVERSGGSHLSLYQLKF</sequence>
<feature type="domain" description="F-box" evidence="1">
    <location>
        <begin position="13"/>
        <end position="46"/>
    </location>
</feature>
<dbReference type="EMBL" id="CAJMWT010008913">
    <property type="protein sequence ID" value="CAE6535985.1"/>
    <property type="molecule type" value="Genomic_DNA"/>
</dbReference>
<evidence type="ECO:0000259" key="1">
    <source>
        <dbReference type="Pfam" id="PF00646"/>
    </source>
</evidence>
<dbReference type="CDD" id="cd09917">
    <property type="entry name" value="F-box_SF"/>
    <property type="match status" value="1"/>
</dbReference>
<dbReference type="Pfam" id="PF00646">
    <property type="entry name" value="F-box"/>
    <property type="match status" value="1"/>
</dbReference>
<protein>
    <recommendedName>
        <fullName evidence="1">F-box domain-containing protein</fullName>
    </recommendedName>
</protein>
<dbReference type="AlphaFoldDB" id="A0A8H3HRI4"/>
<evidence type="ECO:0000313" key="3">
    <source>
        <dbReference type="Proteomes" id="UP000663843"/>
    </source>
</evidence>
<dbReference type="InterPro" id="IPR001810">
    <property type="entry name" value="F-box_dom"/>
</dbReference>
<dbReference type="Proteomes" id="UP000663843">
    <property type="component" value="Unassembled WGS sequence"/>
</dbReference>
<proteinExistence type="predicted"/>
<reference evidence="2" key="1">
    <citation type="submission" date="2021-01" db="EMBL/GenBank/DDBJ databases">
        <authorList>
            <person name="Kaushik A."/>
        </authorList>
    </citation>
    <scope>NUCLEOTIDE SEQUENCE</scope>
    <source>
        <strain evidence="2">AG2-2IIIB</strain>
    </source>
</reference>
<accession>A0A8H3HRI4</accession>
<name>A0A8H3HRI4_9AGAM</name>
<gene>
    <name evidence="2" type="ORF">RDB_LOCUS186542</name>
</gene>
<comment type="caution">
    <text evidence="2">The sequence shown here is derived from an EMBL/GenBank/DDBJ whole genome shotgun (WGS) entry which is preliminary data.</text>
</comment>
<evidence type="ECO:0000313" key="2">
    <source>
        <dbReference type="EMBL" id="CAE6535985.1"/>
    </source>
</evidence>
<organism evidence="2 3">
    <name type="scientific">Rhizoctonia solani</name>
    <dbReference type="NCBI Taxonomy" id="456999"/>
    <lineage>
        <taxon>Eukaryota</taxon>
        <taxon>Fungi</taxon>
        <taxon>Dikarya</taxon>
        <taxon>Basidiomycota</taxon>
        <taxon>Agaricomycotina</taxon>
        <taxon>Agaricomycetes</taxon>
        <taxon>Cantharellales</taxon>
        <taxon>Ceratobasidiaceae</taxon>
        <taxon>Rhizoctonia</taxon>
    </lineage>
</organism>